<evidence type="ECO:0000313" key="1">
    <source>
        <dbReference type="EMBL" id="MBU9720633.1"/>
    </source>
</evidence>
<organism evidence="1 2">
    <name type="scientific">Evansella alkalicola</name>
    <dbReference type="NCBI Taxonomy" id="745819"/>
    <lineage>
        <taxon>Bacteria</taxon>
        <taxon>Bacillati</taxon>
        <taxon>Bacillota</taxon>
        <taxon>Bacilli</taxon>
        <taxon>Bacillales</taxon>
        <taxon>Bacillaceae</taxon>
        <taxon>Evansella</taxon>
    </lineage>
</organism>
<name>A0ABS6JQ65_9BACI</name>
<dbReference type="Proteomes" id="UP000790580">
    <property type="component" value="Unassembled WGS sequence"/>
</dbReference>
<dbReference type="EMBL" id="JAHQCR010000020">
    <property type="protein sequence ID" value="MBU9720633.1"/>
    <property type="molecule type" value="Genomic_DNA"/>
</dbReference>
<keyword evidence="2" id="KW-1185">Reference proteome</keyword>
<accession>A0ABS6JQ65</accession>
<sequence length="168" mass="19561">MFDPTIFDNLKVVLEGNLYDRDFSKRIKVIGRKDIVDLAVMSREFVMQFQELGNTEYPMAELKLISTMKDFSSEMILGDPNSSGCTIYISYYTVIKDEDVCRLINNKLDKLWNGSAIISQELSYIWNDQNKVKNKITLDFNRKINEDQIDDIPRLIDMSIESLQLLKD</sequence>
<proteinExistence type="predicted"/>
<protein>
    <submittedName>
        <fullName evidence="1">Uncharacterized protein</fullName>
    </submittedName>
</protein>
<dbReference type="RefSeq" id="WP_088075328.1">
    <property type="nucleotide sequence ID" value="NZ_JAHQCR010000020.1"/>
</dbReference>
<reference evidence="1 2" key="1">
    <citation type="submission" date="2021-06" db="EMBL/GenBank/DDBJ databases">
        <title>Bacillus sp. RD4P76, an endophyte from a halophyte.</title>
        <authorList>
            <person name="Sun J.-Q."/>
        </authorList>
    </citation>
    <scope>NUCLEOTIDE SEQUENCE [LARGE SCALE GENOMIC DNA]</scope>
    <source>
        <strain evidence="1 2">JCM 17098</strain>
    </source>
</reference>
<gene>
    <name evidence="1" type="ORF">KS407_04130</name>
</gene>
<comment type="caution">
    <text evidence="1">The sequence shown here is derived from an EMBL/GenBank/DDBJ whole genome shotgun (WGS) entry which is preliminary data.</text>
</comment>
<evidence type="ECO:0000313" key="2">
    <source>
        <dbReference type="Proteomes" id="UP000790580"/>
    </source>
</evidence>